<dbReference type="GeneID" id="24565116"/>
<sequence>MEIAHTVNNFMYCAKEETTQLSSAVVLYVISVTSTYVNVDVVGGGVHGVPPLPPLPPLSFHP</sequence>
<evidence type="ECO:0000313" key="1">
    <source>
        <dbReference type="EMBL" id="CDR96575.1"/>
    </source>
</evidence>
<evidence type="ECO:0000313" key="2">
    <source>
        <dbReference type="Proteomes" id="UP000033188"/>
    </source>
</evidence>
<gene>
    <name evidence="1" type="ORF">BBBOND_0304780</name>
</gene>
<organism evidence="1 2">
    <name type="scientific">Babesia bigemina</name>
    <dbReference type="NCBI Taxonomy" id="5866"/>
    <lineage>
        <taxon>Eukaryota</taxon>
        <taxon>Sar</taxon>
        <taxon>Alveolata</taxon>
        <taxon>Apicomplexa</taxon>
        <taxon>Aconoidasida</taxon>
        <taxon>Piroplasmida</taxon>
        <taxon>Babesiidae</taxon>
        <taxon>Babesia</taxon>
    </lineage>
</organism>
<dbReference type="RefSeq" id="XP_012768761.1">
    <property type="nucleotide sequence ID" value="XM_012913307.1"/>
</dbReference>
<dbReference type="VEuPathDB" id="PiroplasmaDB:BBBOND_0304780"/>
<name>A0A061DDU2_BABBI</name>
<keyword evidence="2" id="KW-1185">Reference proteome</keyword>
<proteinExistence type="predicted"/>
<dbReference type="Proteomes" id="UP000033188">
    <property type="component" value="Chromosome 3"/>
</dbReference>
<protein>
    <submittedName>
        <fullName evidence="1">Uncharacterized protein</fullName>
    </submittedName>
</protein>
<accession>A0A061DDU2</accession>
<reference evidence="2" key="1">
    <citation type="journal article" date="2014" name="Nucleic Acids Res.">
        <title>The evolutionary dynamics of variant antigen genes in Babesia reveal a history of genomic innovation underlying host-parasite interaction.</title>
        <authorList>
            <person name="Jackson A.P."/>
            <person name="Otto T.D."/>
            <person name="Darby A."/>
            <person name="Ramaprasad A."/>
            <person name="Xia D."/>
            <person name="Echaide I.E."/>
            <person name="Farber M."/>
            <person name="Gahlot S."/>
            <person name="Gamble J."/>
            <person name="Gupta D."/>
            <person name="Gupta Y."/>
            <person name="Jackson L."/>
            <person name="Malandrin L."/>
            <person name="Malas T.B."/>
            <person name="Moussa E."/>
            <person name="Nair M."/>
            <person name="Reid A.J."/>
            <person name="Sanders M."/>
            <person name="Sharma J."/>
            <person name="Tracey A."/>
            <person name="Quail M.A."/>
            <person name="Weir W."/>
            <person name="Wastling J.M."/>
            <person name="Hall N."/>
            <person name="Willadsen P."/>
            <person name="Lingelbach K."/>
            <person name="Shiels B."/>
            <person name="Tait A."/>
            <person name="Berriman M."/>
            <person name="Allred D.R."/>
            <person name="Pain A."/>
        </authorList>
    </citation>
    <scope>NUCLEOTIDE SEQUENCE [LARGE SCALE GENOMIC DNA]</scope>
    <source>
        <strain evidence="2">Bond</strain>
    </source>
</reference>
<dbReference type="KEGG" id="bbig:BBBOND_0304780"/>
<dbReference type="AlphaFoldDB" id="A0A061DDU2"/>
<dbReference type="EMBL" id="LK391709">
    <property type="protein sequence ID" value="CDR96575.1"/>
    <property type="molecule type" value="Genomic_DNA"/>
</dbReference>